<feature type="compositionally biased region" description="Basic and acidic residues" evidence="9">
    <location>
        <begin position="1123"/>
        <end position="1139"/>
    </location>
</feature>
<keyword evidence="4" id="KW-0378">Hydrolase</keyword>
<dbReference type="PANTHER" id="PTHR45797:SF1">
    <property type="entry name" value="HELICASE ARIP4"/>
    <property type="match status" value="1"/>
</dbReference>
<dbReference type="InterPro" id="IPR027417">
    <property type="entry name" value="P-loop_NTPase"/>
</dbReference>
<feature type="compositionally biased region" description="Low complexity" evidence="9">
    <location>
        <begin position="2297"/>
        <end position="2307"/>
    </location>
</feature>
<feature type="compositionally biased region" description="Polar residues" evidence="9">
    <location>
        <begin position="343"/>
        <end position="355"/>
    </location>
</feature>
<feature type="region of interest" description="Disordered" evidence="9">
    <location>
        <begin position="701"/>
        <end position="990"/>
    </location>
</feature>
<dbReference type="InterPro" id="IPR014001">
    <property type="entry name" value="Helicase_ATP-bd"/>
</dbReference>
<dbReference type="GO" id="GO:0005634">
    <property type="term" value="C:nucleus"/>
    <property type="evidence" value="ECO:0007669"/>
    <property type="project" value="UniProtKB-SubCell"/>
</dbReference>
<feature type="region of interest" description="Disordered" evidence="9">
    <location>
        <begin position="2109"/>
        <end position="2171"/>
    </location>
</feature>
<keyword evidence="8" id="KW-0539">Nucleus</keyword>
<feature type="compositionally biased region" description="Basic and acidic residues" evidence="9">
    <location>
        <begin position="1255"/>
        <end position="1271"/>
    </location>
</feature>
<feature type="compositionally biased region" description="Polar residues" evidence="9">
    <location>
        <begin position="821"/>
        <end position="838"/>
    </location>
</feature>
<dbReference type="InterPro" id="IPR038718">
    <property type="entry name" value="SNF2-like_sf"/>
</dbReference>
<dbReference type="Pfam" id="PF07647">
    <property type="entry name" value="SAM_2"/>
    <property type="match status" value="1"/>
</dbReference>
<dbReference type="PROSITE" id="PS51194">
    <property type="entry name" value="HELICASE_CTER"/>
    <property type="match status" value="1"/>
</dbReference>
<dbReference type="CDD" id="cd18793">
    <property type="entry name" value="SF2_C_SNF"/>
    <property type="match status" value="1"/>
</dbReference>
<evidence type="ECO:0000256" key="2">
    <source>
        <dbReference type="ARBA" id="ARBA00007025"/>
    </source>
</evidence>
<evidence type="ECO:0008006" key="15">
    <source>
        <dbReference type="Google" id="ProtNLM"/>
    </source>
</evidence>
<feature type="domain" description="Helicase C-terminal" evidence="12">
    <location>
        <begin position="1797"/>
        <end position="1954"/>
    </location>
</feature>
<dbReference type="SUPFAM" id="SSF52540">
    <property type="entry name" value="P-loop containing nucleoside triphosphate hydrolases"/>
    <property type="match status" value="2"/>
</dbReference>
<evidence type="ECO:0000259" key="11">
    <source>
        <dbReference type="PROSITE" id="PS51192"/>
    </source>
</evidence>
<feature type="compositionally biased region" description="Polar residues" evidence="9">
    <location>
        <begin position="800"/>
        <end position="809"/>
    </location>
</feature>
<feature type="region of interest" description="Disordered" evidence="9">
    <location>
        <begin position="1123"/>
        <end position="1315"/>
    </location>
</feature>
<reference evidence="13 14" key="1">
    <citation type="submission" date="2016-05" db="EMBL/GenBank/DDBJ databases">
        <title>Genome sequencing reveals origins of a unique bacterial endosymbiosis in the earliest lineages of terrestrial Fungi.</title>
        <authorList>
            <consortium name="DOE Joint Genome Institute"/>
            <person name="Uehling J."/>
            <person name="Gryganskyi A."/>
            <person name="Hameed K."/>
            <person name="Tschaplinski T."/>
            <person name="Misztal P."/>
            <person name="Wu S."/>
            <person name="Desiro A."/>
            <person name="Vande Pol N."/>
            <person name="Du Z.-Y."/>
            <person name="Zienkiewicz A."/>
            <person name="Zienkiewicz K."/>
            <person name="Morin E."/>
            <person name="Tisserant E."/>
            <person name="Splivallo R."/>
            <person name="Hainaut M."/>
            <person name="Henrissat B."/>
            <person name="Ohm R."/>
            <person name="Kuo A."/>
            <person name="Yan J."/>
            <person name="Lipzen A."/>
            <person name="Nolan M."/>
            <person name="Labutti K."/>
            <person name="Barry K."/>
            <person name="Goldstein A."/>
            <person name="Labbe J."/>
            <person name="Schadt C."/>
            <person name="Tuskan G."/>
            <person name="Grigoriev I."/>
            <person name="Martin F."/>
            <person name="Vilgalys R."/>
            <person name="Bonito G."/>
        </authorList>
    </citation>
    <scope>NUCLEOTIDE SEQUENCE [LARGE SCALE GENOMIC DNA]</scope>
    <source>
        <strain evidence="13 14">AG-77</strain>
    </source>
</reference>
<feature type="compositionally biased region" description="Polar residues" evidence="9">
    <location>
        <begin position="211"/>
        <end position="226"/>
    </location>
</feature>
<dbReference type="PROSITE" id="PS50105">
    <property type="entry name" value="SAM_DOMAIN"/>
    <property type="match status" value="1"/>
</dbReference>
<protein>
    <recommendedName>
        <fullName evidence="15">P-loop containing nucleoside triphosphate hydrolase protein</fullName>
    </recommendedName>
</protein>
<organism evidence="13 14">
    <name type="scientific">Linnemannia elongata AG-77</name>
    <dbReference type="NCBI Taxonomy" id="1314771"/>
    <lineage>
        <taxon>Eukaryota</taxon>
        <taxon>Fungi</taxon>
        <taxon>Fungi incertae sedis</taxon>
        <taxon>Mucoromycota</taxon>
        <taxon>Mortierellomycotina</taxon>
        <taxon>Mortierellomycetes</taxon>
        <taxon>Mortierellales</taxon>
        <taxon>Mortierellaceae</taxon>
        <taxon>Linnemannia</taxon>
    </lineage>
</organism>
<evidence type="ECO:0000256" key="3">
    <source>
        <dbReference type="ARBA" id="ARBA00022741"/>
    </source>
</evidence>
<feature type="region of interest" description="Disordered" evidence="9">
    <location>
        <begin position="156"/>
        <end position="237"/>
    </location>
</feature>
<dbReference type="Gene3D" id="3.40.50.300">
    <property type="entry name" value="P-loop containing nucleotide triphosphate hydrolases"/>
    <property type="match status" value="2"/>
</dbReference>
<dbReference type="InterPro" id="IPR001650">
    <property type="entry name" value="Helicase_C-like"/>
</dbReference>
<dbReference type="InterPro" id="IPR056026">
    <property type="entry name" value="DUF7607"/>
</dbReference>
<keyword evidence="7" id="KW-0238">DNA-binding</keyword>
<feature type="compositionally biased region" description="Acidic residues" evidence="9">
    <location>
        <begin position="1190"/>
        <end position="1204"/>
    </location>
</feature>
<keyword evidence="3" id="KW-0547">Nucleotide-binding</keyword>
<dbReference type="GO" id="GO:0016887">
    <property type="term" value="F:ATP hydrolysis activity"/>
    <property type="evidence" value="ECO:0007669"/>
    <property type="project" value="InterPro"/>
</dbReference>
<keyword evidence="14" id="KW-1185">Reference proteome</keyword>
<dbReference type="InterPro" id="IPR000330">
    <property type="entry name" value="SNF2_N"/>
</dbReference>
<feature type="region of interest" description="Disordered" evidence="9">
    <location>
        <begin position="265"/>
        <end position="381"/>
    </location>
</feature>
<dbReference type="STRING" id="1314771.A0A197JWE8"/>
<evidence type="ECO:0000256" key="6">
    <source>
        <dbReference type="ARBA" id="ARBA00022840"/>
    </source>
</evidence>
<evidence type="ECO:0000256" key="8">
    <source>
        <dbReference type="ARBA" id="ARBA00023242"/>
    </source>
</evidence>
<dbReference type="SUPFAM" id="SSF47769">
    <property type="entry name" value="SAM/Pointed domain"/>
    <property type="match status" value="1"/>
</dbReference>
<dbReference type="GO" id="GO:0004386">
    <property type="term" value="F:helicase activity"/>
    <property type="evidence" value="ECO:0007669"/>
    <property type="project" value="UniProtKB-KW"/>
</dbReference>
<evidence type="ECO:0000313" key="13">
    <source>
        <dbReference type="EMBL" id="OAQ29293.1"/>
    </source>
</evidence>
<evidence type="ECO:0000256" key="4">
    <source>
        <dbReference type="ARBA" id="ARBA00022801"/>
    </source>
</evidence>
<accession>A0A197JWE8</accession>
<feature type="compositionally biased region" description="Basic and acidic residues" evidence="9">
    <location>
        <begin position="1149"/>
        <end position="1169"/>
    </location>
</feature>
<dbReference type="Gene3D" id="1.20.120.850">
    <property type="entry name" value="SWI2/SNF2 ATPases, N-terminal domain"/>
    <property type="match status" value="1"/>
</dbReference>
<feature type="compositionally biased region" description="Polar residues" evidence="9">
    <location>
        <begin position="265"/>
        <end position="276"/>
    </location>
</feature>
<feature type="region of interest" description="Disordered" evidence="9">
    <location>
        <begin position="2279"/>
        <end position="2310"/>
    </location>
</feature>
<keyword evidence="5" id="KW-0347">Helicase</keyword>
<comment type="subcellular location">
    <subcellularLocation>
        <location evidence="1">Nucleus</location>
    </subcellularLocation>
</comment>
<feature type="domain" description="Helicase ATP-binding" evidence="11">
    <location>
        <begin position="1395"/>
        <end position="1594"/>
    </location>
</feature>
<evidence type="ECO:0000259" key="10">
    <source>
        <dbReference type="PROSITE" id="PS50105"/>
    </source>
</evidence>
<dbReference type="InterPro" id="IPR049730">
    <property type="entry name" value="SNF2/RAD54-like_C"/>
</dbReference>
<dbReference type="PANTHER" id="PTHR45797">
    <property type="entry name" value="RAD54-LIKE"/>
    <property type="match status" value="1"/>
</dbReference>
<sequence length="2328" mass="257383">MDLQPKDPLTWDPPQVTRWLKATFDFPEDILKLFIDHDVDGQILLSDLDHEALKNEFNIASFGNRCKILKHIQTLREQANQTVDSSSGTLKESLRLSGSVATAHTPEYTTTVAQQATFPIADIDNTQLAERRIRGSVPEFRKIRMLAKPLRLLFDNEPNVRQRSPSPRKKRNMPNRKSNPHSDEDSLSIGSSDDFNEDDSDYDDESDLDSNCNSNGYDDTPNQDFNCQKHKSQDEGDEPLAKKLLERKENEPLAARILKRKENESLAQRLQQQKNLDQGKISPLLAPPNPIEPVPHSVGSRSGSGPKAGSGSKSGLGSKIASGTTTTEKRIAPTLVKPGVGSSEPSTTHHLSTLPFSKPRAGSPSETTIKQSKATSKKTRRIESQLAKIGMTLQDIFFNKDGSAFDSDDEDNWTMVKSRAARKKDSSIYQKVVQTNMRRILRMPPIFEAPGHVVYAPMRKLAHMDVPVRVISTAPFRKNTTVKSSTWDAIFEGVQKDVYKGPTPQRLAINIGDHDLTSINFAALIKGPNHTPSSVNWATSKDDDIVYPLYGDSDASEYTTDEELYREVAKEEKELQEKLSGRVKAPASNVKLSTDVVEEIARIYISDRKEAWARLERPKLGRAARKLFKTLGNKKDRKLYIERLKATIEALSQRRLASLLEAMEETSYRTAAEVRKACKALDETVDSICHEQWKHGILCGTEPIPDDVQDSDSATESSPIGPKIRQEPKPDPLTVQGSGKAVSAVETHEEAEERRQRELDAAFIDDSNYDEGRHADIDRSEEDADGDVNMVGTPQRPSKMPSTASQRLTLSKPATPIFHSDSATPDSRSLPTPPFTATSPKDPPPLSDLDICGDDAQRPSDNGVDDSHDDSDNLDDDQDGHTNRKALLPRRKKFKNAKKKRLAKNKAQEANRASLPVYIDLDDDDQERSDRSISPSEKAAKLKSTHSRQPPNALQPLVKQESGLKEDQDGKVQKKPNPAGSALPLENDMIPKSLVTASSRDDDEDTGVAVVPQPATNVKPMKRPKWREELKNGGMTDSKLLVKLRETSKNARLGMNVVMEEPYISAWQEYIEWVELDGGDSIELKEFLAWKDEGNTTQVYREKAREVAQAQALADRAAALKLKNEKQTQDEQEDRDKKAKASNGGKGAIDIEERSTISESSSRRLEGGKGKSTTKRPPFTSHPETITIESSDDTDPIESSDDTDSVQKRLPVASRRSTTKPGTESSSSSSSLAAKRPARKRLQDSTESDTASDSATDKENSDAEALRPEKNLKKRPRAVRNHFGDESPETSSGDDRIFQLQPKPRPKRRKAAVEDEAQDVHILRLNAAKNEEEYQKRIKDQEQRAKIRGAPNPLLGDEVLINPGHKKTERAVIIPSFLAVNLKPHQIDGLRFMWKNIVMFDGGCILAHSMGLGKTFQVVAFIYVLLTEIHSGNKDIPAKLQPSRVLLLMPPIVLQNWADEFEKWIPPQHRNDVRVYKFASNNTSTTERIRMLEKWHADGGVFLMGYTMFRELSVTTKSNAARKEDTSNRFKHLLLTPGPSMVFADEGHTIKNKNAKLSMAAKQIKSTARVILTGYPLQNRLEEYWCMVDFVRPKFLDDIATFRAHYIRPISDGLHSDSSELERKISSKKLKVLTELIKNFVMRKDQSILRASLPKKYEFVISCKLSTLQYFLYTQILPTFNTNGSVNVLGNGQLLLTICNHPAAFKASTKDISSKCASTSVKASPAGSGSPSTSLNTLNGTITILDDSDEEPGEKEKEMAEALSQNKALARESWLAEINRKNITDVSHGFKVKIAIDIIRECRAINEKVLVFSRSIPTLDFLAYTTEQAGFKSMMLDGSTPIQDRQAMINDFNRNDYDLFLISSGAGSQGVNLVSASRVIIFDVGWNPSHDEQAIARAFRYGQTRKVFVYRLHTFGTWEDKLYKTNLHKLGLSNRVVDKKNIFQAHSKTEMNMYFEPPPVLASNPQWVSEENVSALFDKMDSDDPVLRSIMQTNKEQITHIVPQSELVREVDSDLTEADMIDIKSMIEEEERRIKWAEENPGVPFPPLPAMQAAVMGWATTPIATGPHIRPPMPHSAILPPGSTYVAGPTMGAFAATQLKIGYQLQQPNINRSHQTASRRPQSVSMSMMPQVASNSAKPAQGSSQRTTITMPTSSLPAGRAPTTSSPAGLSAQTAIDLSDAVDFPVNDSGNYLADAGRPGLGIQMPITGSRPHGYGATGGANQRSNGIANLPQGHNAGGGSARPSFGAGGITNTIVTALPTATTASVIAPQPPLVGGTTTASLALPAPSRQQPAPMPVSVPVSAPGPELGSFQNVIQQHHNGQLDPHN</sequence>
<dbReference type="Gene3D" id="3.40.50.10810">
    <property type="entry name" value="Tandem AAA-ATPase domain"/>
    <property type="match status" value="1"/>
</dbReference>
<dbReference type="Pfam" id="PF24580">
    <property type="entry name" value="DUF7607"/>
    <property type="match status" value="1"/>
</dbReference>
<dbReference type="SMART" id="SM00454">
    <property type="entry name" value="SAM"/>
    <property type="match status" value="1"/>
</dbReference>
<evidence type="ECO:0000259" key="12">
    <source>
        <dbReference type="PROSITE" id="PS51194"/>
    </source>
</evidence>
<proteinExistence type="inferred from homology"/>
<feature type="compositionally biased region" description="Basic residues" evidence="9">
    <location>
        <begin position="883"/>
        <end position="904"/>
    </location>
</feature>
<gene>
    <name evidence="13" type="ORF">K457DRAFT_112129</name>
</gene>
<evidence type="ECO:0000256" key="7">
    <source>
        <dbReference type="ARBA" id="ARBA00023125"/>
    </source>
</evidence>
<dbReference type="InterPro" id="IPR013761">
    <property type="entry name" value="SAM/pointed_sf"/>
</dbReference>
<dbReference type="Gene3D" id="1.10.150.50">
    <property type="entry name" value="Transcription Factor, Ets-1"/>
    <property type="match status" value="1"/>
</dbReference>
<feature type="compositionally biased region" description="Polar residues" evidence="9">
    <location>
        <begin position="364"/>
        <end position="374"/>
    </location>
</feature>
<comment type="similarity">
    <text evidence="2">Belongs to the SNF2/RAD54 helicase family.</text>
</comment>
<dbReference type="EMBL" id="KV442042">
    <property type="protein sequence ID" value="OAQ29293.1"/>
    <property type="molecule type" value="Genomic_DNA"/>
</dbReference>
<feature type="compositionally biased region" description="Acidic residues" evidence="9">
    <location>
        <begin position="863"/>
        <end position="878"/>
    </location>
</feature>
<name>A0A197JWE8_9FUNG</name>
<feature type="compositionally biased region" description="Basic and acidic residues" evidence="9">
    <location>
        <begin position="962"/>
        <end position="972"/>
    </location>
</feature>
<feature type="compositionally biased region" description="Polar residues" evidence="9">
    <location>
        <begin position="1215"/>
        <end position="1224"/>
    </location>
</feature>
<dbReference type="InterPro" id="IPR001660">
    <property type="entry name" value="SAM"/>
</dbReference>
<dbReference type="SMART" id="SM00490">
    <property type="entry name" value="HELICc"/>
    <property type="match status" value="1"/>
</dbReference>
<dbReference type="InterPro" id="IPR044574">
    <property type="entry name" value="ARIP4-like"/>
</dbReference>
<dbReference type="Pfam" id="PF00271">
    <property type="entry name" value="Helicase_C"/>
    <property type="match status" value="1"/>
</dbReference>
<dbReference type="PROSITE" id="PS51192">
    <property type="entry name" value="HELICASE_ATP_BIND_1"/>
    <property type="match status" value="1"/>
</dbReference>
<dbReference type="Proteomes" id="UP000078512">
    <property type="component" value="Unassembled WGS sequence"/>
</dbReference>
<evidence type="ECO:0000313" key="14">
    <source>
        <dbReference type="Proteomes" id="UP000078512"/>
    </source>
</evidence>
<dbReference type="Pfam" id="PF00176">
    <property type="entry name" value="SNF2-rel_dom"/>
    <property type="match status" value="1"/>
</dbReference>
<dbReference type="OrthoDB" id="2020972at2759"/>
<keyword evidence="6" id="KW-0067">ATP-binding</keyword>
<dbReference type="GO" id="GO:0003677">
    <property type="term" value="F:DNA binding"/>
    <property type="evidence" value="ECO:0007669"/>
    <property type="project" value="UniProtKB-KW"/>
</dbReference>
<dbReference type="SMART" id="SM00487">
    <property type="entry name" value="DEXDc"/>
    <property type="match status" value="1"/>
</dbReference>
<feature type="compositionally biased region" description="Acidic residues" evidence="9">
    <location>
        <begin position="194"/>
        <end position="208"/>
    </location>
</feature>
<dbReference type="GO" id="GO:0005524">
    <property type="term" value="F:ATP binding"/>
    <property type="evidence" value="ECO:0007669"/>
    <property type="project" value="UniProtKB-KW"/>
</dbReference>
<dbReference type="CDD" id="cd18007">
    <property type="entry name" value="DEXHc_ATRX-like"/>
    <property type="match status" value="1"/>
</dbReference>
<feature type="domain" description="SAM" evidence="10">
    <location>
        <begin position="11"/>
        <end position="78"/>
    </location>
</feature>
<evidence type="ECO:0000256" key="1">
    <source>
        <dbReference type="ARBA" id="ARBA00004123"/>
    </source>
</evidence>
<feature type="compositionally biased region" description="Basic and acidic residues" evidence="9">
    <location>
        <begin position="746"/>
        <end position="760"/>
    </location>
</feature>
<evidence type="ECO:0000256" key="5">
    <source>
        <dbReference type="ARBA" id="ARBA00022806"/>
    </source>
</evidence>
<evidence type="ECO:0000256" key="9">
    <source>
        <dbReference type="SAM" id="MobiDB-lite"/>
    </source>
</evidence>